<protein>
    <submittedName>
        <fullName evidence="7">Uncharacterized protein</fullName>
    </submittedName>
</protein>
<dbReference type="KEGG" id="lpav:PLANPX_4847"/>
<reference evidence="8" key="1">
    <citation type="submission" date="2019-10" db="EMBL/GenBank/DDBJ databases">
        <title>Lacipirellula parvula gen. nov., sp. nov., representing a lineage of planctomycetes widespread in freshwater anoxic habitats, and description of the family Lacipirellulaceae.</title>
        <authorList>
            <person name="Dedysh S.N."/>
            <person name="Kulichevskaya I.S."/>
            <person name="Beletsky A.V."/>
            <person name="Rakitin A.L."/>
            <person name="Mardanov A.V."/>
            <person name="Ivanova A.A."/>
            <person name="Saltykova V.X."/>
            <person name="Rijpstra W.I.C."/>
            <person name="Sinninghe Damste J.S."/>
            <person name="Ravin N.V."/>
        </authorList>
    </citation>
    <scope>NUCLEOTIDE SEQUENCE [LARGE SCALE GENOMIC DNA]</scope>
    <source>
        <strain evidence="8">PX69</strain>
    </source>
</reference>
<keyword evidence="4" id="KW-0804">Transcription</keyword>
<accession>A0A5K7XFR4</accession>
<evidence type="ECO:0000259" key="5">
    <source>
        <dbReference type="Pfam" id="PF04542"/>
    </source>
</evidence>
<dbReference type="Pfam" id="PF08281">
    <property type="entry name" value="Sigma70_r4_2"/>
    <property type="match status" value="1"/>
</dbReference>
<dbReference type="AlphaFoldDB" id="A0A5K7XFR4"/>
<evidence type="ECO:0000256" key="2">
    <source>
        <dbReference type="ARBA" id="ARBA00023015"/>
    </source>
</evidence>
<dbReference type="PANTHER" id="PTHR43133">
    <property type="entry name" value="RNA POLYMERASE ECF-TYPE SIGMA FACTO"/>
    <property type="match status" value="1"/>
</dbReference>
<evidence type="ECO:0000313" key="7">
    <source>
        <dbReference type="EMBL" id="BBO35235.1"/>
    </source>
</evidence>
<dbReference type="InterPro" id="IPR014331">
    <property type="entry name" value="RNA_pol_sigma70_ECF_RHOBA"/>
</dbReference>
<evidence type="ECO:0000313" key="8">
    <source>
        <dbReference type="Proteomes" id="UP000326837"/>
    </source>
</evidence>
<comment type="similarity">
    <text evidence="1">Belongs to the sigma-70 factor family. ECF subfamily.</text>
</comment>
<dbReference type="InterPro" id="IPR013249">
    <property type="entry name" value="RNA_pol_sigma70_r4_t2"/>
</dbReference>
<dbReference type="NCBIfam" id="TIGR02989">
    <property type="entry name" value="Sig-70_gvs1"/>
    <property type="match status" value="1"/>
</dbReference>
<gene>
    <name evidence="7" type="ORF">PLANPX_4847</name>
</gene>
<dbReference type="SUPFAM" id="SSF88946">
    <property type="entry name" value="Sigma2 domain of RNA polymerase sigma factors"/>
    <property type="match status" value="1"/>
</dbReference>
<keyword evidence="8" id="KW-1185">Reference proteome</keyword>
<dbReference type="RefSeq" id="WP_152100652.1">
    <property type="nucleotide sequence ID" value="NZ_AP021861.1"/>
</dbReference>
<dbReference type="InterPro" id="IPR039425">
    <property type="entry name" value="RNA_pol_sigma-70-like"/>
</dbReference>
<dbReference type="InterPro" id="IPR007627">
    <property type="entry name" value="RNA_pol_sigma70_r2"/>
</dbReference>
<name>A0A5K7XFR4_9BACT</name>
<dbReference type="Proteomes" id="UP000326837">
    <property type="component" value="Chromosome"/>
</dbReference>
<keyword evidence="3" id="KW-0731">Sigma factor</keyword>
<dbReference type="SUPFAM" id="SSF88659">
    <property type="entry name" value="Sigma3 and sigma4 domains of RNA polymerase sigma factors"/>
    <property type="match status" value="1"/>
</dbReference>
<evidence type="ECO:0000256" key="1">
    <source>
        <dbReference type="ARBA" id="ARBA00010641"/>
    </source>
</evidence>
<dbReference type="EMBL" id="AP021861">
    <property type="protein sequence ID" value="BBO35235.1"/>
    <property type="molecule type" value="Genomic_DNA"/>
</dbReference>
<organism evidence="7 8">
    <name type="scientific">Lacipirellula parvula</name>
    <dbReference type="NCBI Taxonomy" id="2650471"/>
    <lineage>
        <taxon>Bacteria</taxon>
        <taxon>Pseudomonadati</taxon>
        <taxon>Planctomycetota</taxon>
        <taxon>Planctomycetia</taxon>
        <taxon>Pirellulales</taxon>
        <taxon>Lacipirellulaceae</taxon>
        <taxon>Lacipirellula</taxon>
    </lineage>
</organism>
<sequence>MSDGRSEALEAYVQALTANQGRLRGYILASLGNYADAADVLQRTNLVLWKKAGEFRTGSEFLPWGLTIARYEVLSFLRDGQRDRHVYSTAVAEMMLDSAAVEAADANDRQAALRKCLDKVPRRNRELLWQRYSAEMSIRQIAAQAQRSEDSIKSLFLRIRKGLERCVEASLNWNAD</sequence>
<dbReference type="Pfam" id="PF04542">
    <property type="entry name" value="Sigma70_r2"/>
    <property type="match status" value="1"/>
</dbReference>
<feature type="domain" description="RNA polymerase sigma factor 70 region 4 type 2" evidence="6">
    <location>
        <begin position="112"/>
        <end position="161"/>
    </location>
</feature>
<keyword evidence="2" id="KW-0805">Transcription regulation</keyword>
<feature type="domain" description="RNA polymerase sigma-70 region 2" evidence="5">
    <location>
        <begin position="17"/>
        <end position="82"/>
    </location>
</feature>
<evidence type="ECO:0000256" key="3">
    <source>
        <dbReference type="ARBA" id="ARBA00023082"/>
    </source>
</evidence>
<dbReference type="Gene3D" id="1.10.10.10">
    <property type="entry name" value="Winged helix-like DNA-binding domain superfamily/Winged helix DNA-binding domain"/>
    <property type="match status" value="1"/>
</dbReference>
<dbReference type="PANTHER" id="PTHR43133:SF51">
    <property type="entry name" value="RNA POLYMERASE SIGMA FACTOR"/>
    <property type="match status" value="1"/>
</dbReference>
<dbReference type="InterPro" id="IPR036388">
    <property type="entry name" value="WH-like_DNA-bd_sf"/>
</dbReference>
<dbReference type="GO" id="GO:0003677">
    <property type="term" value="F:DNA binding"/>
    <property type="evidence" value="ECO:0007669"/>
    <property type="project" value="InterPro"/>
</dbReference>
<dbReference type="NCBIfam" id="TIGR02937">
    <property type="entry name" value="sigma70-ECF"/>
    <property type="match status" value="1"/>
</dbReference>
<evidence type="ECO:0000256" key="4">
    <source>
        <dbReference type="ARBA" id="ARBA00023163"/>
    </source>
</evidence>
<dbReference type="InterPro" id="IPR013324">
    <property type="entry name" value="RNA_pol_sigma_r3/r4-like"/>
</dbReference>
<evidence type="ECO:0000259" key="6">
    <source>
        <dbReference type="Pfam" id="PF08281"/>
    </source>
</evidence>
<dbReference type="InterPro" id="IPR013325">
    <property type="entry name" value="RNA_pol_sigma_r2"/>
</dbReference>
<dbReference type="GO" id="GO:0016987">
    <property type="term" value="F:sigma factor activity"/>
    <property type="evidence" value="ECO:0007669"/>
    <property type="project" value="UniProtKB-KW"/>
</dbReference>
<dbReference type="InterPro" id="IPR014284">
    <property type="entry name" value="RNA_pol_sigma-70_dom"/>
</dbReference>
<proteinExistence type="inferred from homology"/>
<dbReference type="Gene3D" id="1.10.1740.10">
    <property type="match status" value="1"/>
</dbReference>
<dbReference type="GO" id="GO:0006352">
    <property type="term" value="P:DNA-templated transcription initiation"/>
    <property type="evidence" value="ECO:0007669"/>
    <property type="project" value="InterPro"/>
</dbReference>